<dbReference type="AlphaFoldDB" id="A0A4S3J970"/>
<organism evidence="1 2">
    <name type="scientific">Aspergillus tanneri</name>
    <dbReference type="NCBI Taxonomy" id="1220188"/>
    <lineage>
        <taxon>Eukaryota</taxon>
        <taxon>Fungi</taxon>
        <taxon>Dikarya</taxon>
        <taxon>Ascomycota</taxon>
        <taxon>Pezizomycotina</taxon>
        <taxon>Eurotiomycetes</taxon>
        <taxon>Eurotiomycetidae</taxon>
        <taxon>Eurotiales</taxon>
        <taxon>Aspergillaceae</taxon>
        <taxon>Aspergillus</taxon>
        <taxon>Aspergillus subgen. Circumdati</taxon>
    </lineage>
</organism>
<keyword evidence="2" id="KW-1185">Reference proteome</keyword>
<reference evidence="1 2" key="1">
    <citation type="submission" date="2019-03" db="EMBL/GenBank/DDBJ databases">
        <title>The genome sequence of a newly discovered highly antifungal drug resistant Aspergillus species, Aspergillus tanneri NIH 1004.</title>
        <authorList>
            <person name="Mounaud S."/>
            <person name="Singh I."/>
            <person name="Joardar V."/>
            <person name="Pakala S."/>
            <person name="Pakala S."/>
            <person name="Venepally P."/>
            <person name="Hoover J."/>
            <person name="Nierman W."/>
            <person name="Chung J."/>
            <person name="Losada L."/>
        </authorList>
    </citation>
    <scope>NUCLEOTIDE SEQUENCE [LARGE SCALE GENOMIC DNA]</scope>
    <source>
        <strain evidence="1 2">NIH1004</strain>
    </source>
</reference>
<evidence type="ECO:0000313" key="1">
    <source>
        <dbReference type="EMBL" id="THC91609.1"/>
    </source>
</evidence>
<dbReference type="Proteomes" id="UP000308092">
    <property type="component" value="Unassembled WGS sequence"/>
</dbReference>
<protein>
    <submittedName>
        <fullName evidence="1">Uncharacterized protein</fullName>
    </submittedName>
</protein>
<evidence type="ECO:0000313" key="2">
    <source>
        <dbReference type="Proteomes" id="UP000308092"/>
    </source>
</evidence>
<accession>A0A4S3J970</accession>
<dbReference type="EMBL" id="SOSA01000400">
    <property type="protein sequence ID" value="THC91609.1"/>
    <property type="molecule type" value="Genomic_DNA"/>
</dbReference>
<name>A0A4S3J970_9EURO</name>
<dbReference type="VEuPathDB" id="FungiDB:EYZ11_008931"/>
<gene>
    <name evidence="1" type="ORF">EYZ11_008931</name>
</gene>
<proteinExistence type="predicted"/>
<comment type="caution">
    <text evidence="1">The sequence shown here is derived from an EMBL/GenBank/DDBJ whole genome shotgun (WGS) entry which is preliminary data.</text>
</comment>
<dbReference type="STRING" id="1220188.A0A4S3J970"/>
<sequence>MAGIKVIQPGFNYIDKPDILESYHEARKQAFTLESTNSGFKATGLVPFDLEEGLVRLRMMLKNA</sequence>